<keyword evidence="5" id="KW-0456">Lyase</keyword>
<proteinExistence type="inferred from homology"/>
<dbReference type="Proteomes" id="UP001500908">
    <property type="component" value="Unassembled WGS sequence"/>
</dbReference>
<evidence type="ECO:0000313" key="9">
    <source>
        <dbReference type="Proteomes" id="UP001500908"/>
    </source>
</evidence>
<evidence type="ECO:0000313" key="8">
    <source>
        <dbReference type="EMBL" id="GAA3725237.1"/>
    </source>
</evidence>
<evidence type="ECO:0000256" key="2">
    <source>
        <dbReference type="ARBA" id="ARBA00009637"/>
    </source>
</evidence>
<comment type="similarity">
    <text evidence="2">Belongs to the ectoine synthase family.</text>
</comment>
<dbReference type="PANTHER" id="PTHR39289">
    <property type="match status" value="1"/>
</dbReference>
<keyword evidence="9" id="KW-1185">Reference proteome</keyword>
<evidence type="ECO:0000256" key="6">
    <source>
        <dbReference type="ARBA" id="ARBA00033271"/>
    </source>
</evidence>
<reference evidence="9" key="1">
    <citation type="journal article" date="2019" name="Int. J. Syst. Evol. Microbiol.">
        <title>The Global Catalogue of Microorganisms (GCM) 10K type strain sequencing project: providing services to taxonomists for standard genome sequencing and annotation.</title>
        <authorList>
            <consortium name="The Broad Institute Genomics Platform"/>
            <consortium name="The Broad Institute Genome Sequencing Center for Infectious Disease"/>
            <person name="Wu L."/>
            <person name="Ma J."/>
        </authorList>
    </citation>
    <scope>NUCLEOTIDE SEQUENCE [LARGE SCALE GENOMIC DNA]</scope>
    <source>
        <strain evidence="9">JCM 17137</strain>
    </source>
</reference>
<comment type="catalytic activity">
    <reaction evidence="7">
        <text>(2S)-4-acetamido-2-aminobutanoate = L-ectoine + H2O</text>
        <dbReference type="Rhea" id="RHEA:17281"/>
        <dbReference type="ChEBI" id="CHEBI:15377"/>
        <dbReference type="ChEBI" id="CHEBI:58515"/>
        <dbReference type="ChEBI" id="CHEBI:58929"/>
        <dbReference type="EC" id="4.2.1.108"/>
    </reaction>
</comment>
<dbReference type="EMBL" id="BAABDD010000001">
    <property type="protein sequence ID" value="GAA3725237.1"/>
    <property type="molecule type" value="Genomic_DNA"/>
</dbReference>
<dbReference type="Gene3D" id="2.60.120.10">
    <property type="entry name" value="Jelly Rolls"/>
    <property type="match status" value="1"/>
</dbReference>
<dbReference type="Pfam" id="PF06339">
    <property type="entry name" value="Ectoine_synth"/>
    <property type="match status" value="1"/>
</dbReference>
<dbReference type="NCBIfam" id="NF009806">
    <property type="entry name" value="PRK13290.1"/>
    <property type="match status" value="1"/>
</dbReference>
<dbReference type="InterPro" id="IPR011051">
    <property type="entry name" value="RmlC_Cupin_sf"/>
</dbReference>
<evidence type="ECO:0000256" key="4">
    <source>
        <dbReference type="ARBA" id="ARBA00019707"/>
    </source>
</evidence>
<sequence>MLTMIIRNIEDVKTVDWGNGLSRRFLLEADGVGYTLTDTVVWAGTKSRLEYRNHLESCYCVEGSGEVIELDGTAHPLTPGVLYSLNNHDPHFLVAAPHEDLRLVCVFSPALRGDEVHNLDGAGFSAY</sequence>
<dbReference type="CDD" id="cd06978">
    <property type="entry name" value="cupin_EctC"/>
    <property type="match status" value="1"/>
</dbReference>
<dbReference type="EC" id="4.2.1.108" evidence="3"/>
<evidence type="ECO:0000256" key="5">
    <source>
        <dbReference type="ARBA" id="ARBA00023239"/>
    </source>
</evidence>
<comment type="pathway">
    <text evidence="1">Amine and polyamine biosynthesis; ectoine biosynthesis; L-ectoine from L-aspartate 4-semialdehyde: step 3/3.</text>
</comment>
<protein>
    <recommendedName>
        <fullName evidence="4">L-ectoine synthase</fullName>
        <ecNumber evidence="3">4.2.1.108</ecNumber>
    </recommendedName>
    <alternativeName>
        <fullName evidence="6">N-acetyldiaminobutyrate dehydratase</fullName>
    </alternativeName>
</protein>
<gene>
    <name evidence="8" type="ORF">GCM10022402_02370</name>
</gene>
<evidence type="ECO:0000256" key="7">
    <source>
        <dbReference type="ARBA" id="ARBA00048714"/>
    </source>
</evidence>
<evidence type="ECO:0000256" key="3">
    <source>
        <dbReference type="ARBA" id="ARBA00013192"/>
    </source>
</evidence>
<evidence type="ECO:0000256" key="1">
    <source>
        <dbReference type="ARBA" id="ARBA00005181"/>
    </source>
</evidence>
<dbReference type="InterPro" id="IPR010462">
    <property type="entry name" value="Ectoine_synth"/>
</dbReference>
<accession>A0ABP7EVE9</accession>
<dbReference type="InterPro" id="IPR014710">
    <property type="entry name" value="RmlC-like_jellyroll"/>
</dbReference>
<name>A0ABP7EVE9_9ACTN</name>
<comment type="caution">
    <text evidence="8">The sequence shown here is derived from an EMBL/GenBank/DDBJ whole genome shotgun (WGS) entry which is preliminary data.</text>
</comment>
<dbReference type="SUPFAM" id="SSF51182">
    <property type="entry name" value="RmlC-like cupins"/>
    <property type="match status" value="1"/>
</dbReference>
<organism evidence="8 9">
    <name type="scientific">Salinactinospora qingdaonensis</name>
    <dbReference type="NCBI Taxonomy" id="702744"/>
    <lineage>
        <taxon>Bacteria</taxon>
        <taxon>Bacillati</taxon>
        <taxon>Actinomycetota</taxon>
        <taxon>Actinomycetes</taxon>
        <taxon>Streptosporangiales</taxon>
        <taxon>Nocardiopsidaceae</taxon>
        <taxon>Salinactinospora</taxon>
    </lineage>
</organism>
<dbReference type="PANTHER" id="PTHR39289:SF1">
    <property type="entry name" value="L-ECTOINE SYNTHASE"/>
    <property type="match status" value="1"/>
</dbReference>